<evidence type="ECO:0000313" key="1">
    <source>
        <dbReference type="EMBL" id="RJY19528.1"/>
    </source>
</evidence>
<evidence type="ECO:0000313" key="2">
    <source>
        <dbReference type="Proteomes" id="UP000273022"/>
    </source>
</evidence>
<sequence>MINDQYSVPFNENLAQTKEDVPNKNALNSYFPLRTKGNDFEWDAVIGLVLSSLLRKEMKSKYSYEDFNHDCKKSLEEKLSESEFWQVLQQMYFDEKDVFSISPELLLFRAQKNEFNTSDQRISSLFINLMQAERVSQFDEKLNFIEQEFLCVLRAHLKDKQVKIKEESYLPHLTNAFKADLRFLSSKPKYLLSEFKHFLSFYGFTYAAQLSLAISDWITCEEPKSKPLYFIMDHEKASNERTHVKLHGYKLFSESSFKVFPILTMLEQLQKEGQAKVPLWKMAEKIKLSEYDCLNKLRNFALAFRSQRNLDTKLEDSEQAIGWLGNIVKLTEAQFRDDKTDRPSINKKYVGEIEKYLAYGFIQSRGRSGKVLVLNQDYTILLTNLVIAHEDKLRFHELLLGFQQRGIFVDKQTEQELIKFYERIGNIERMSDSGDAVYVRKTI</sequence>
<dbReference type="NCBIfam" id="TIGR03236">
    <property type="entry name" value="dnd_assoc_1"/>
    <property type="match status" value="1"/>
</dbReference>
<reference evidence="1 2" key="1">
    <citation type="submission" date="2018-09" db="EMBL/GenBank/DDBJ databases">
        <title>Phylogeny of the Shewanellaceae, and recommendation for two new genera, Pseudoshewanella and Parashewanella.</title>
        <authorList>
            <person name="Wang G."/>
        </authorList>
    </citation>
    <scope>NUCLEOTIDE SEQUENCE [LARGE SCALE GENOMIC DNA]</scope>
    <source>
        <strain evidence="1 2">KCTC 22492</strain>
    </source>
</reference>
<dbReference type="OrthoDB" id="2590988at2"/>
<dbReference type="RefSeq" id="WP_121851608.1">
    <property type="nucleotide sequence ID" value="NZ_CP037952.1"/>
</dbReference>
<accession>A0A3A6U245</accession>
<dbReference type="InterPro" id="IPR017645">
    <property type="entry name" value="Dnd_assoc_1"/>
</dbReference>
<dbReference type="Proteomes" id="UP000273022">
    <property type="component" value="Unassembled WGS sequence"/>
</dbReference>
<name>A0A3A6U245_9GAMM</name>
<dbReference type="AlphaFoldDB" id="A0A3A6U245"/>
<gene>
    <name evidence="1" type="primary">dptG</name>
    <name evidence="1" type="ORF">D5R81_00020</name>
</gene>
<proteinExistence type="predicted"/>
<dbReference type="EMBL" id="QYYH01000001">
    <property type="protein sequence ID" value="RJY19528.1"/>
    <property type="molecule type" value="Genomic_DNA"/>
</dbReference>
<organism evidence="1 2">
    <name type="scientific">Parashewanella spongiae</name>
    <dbReference type="NCBI Taxonomy" id="342950"/>
    <lineage>
        <taxon>Bacteria</taxon>
        <taxon>Pseudomonadati</taxon>
        <taxon>Pseudomonadota</taxon>
        <taxon>Gammaproteobacteria</taxon>
        <taxon>Alteromonadales</taxon>
        <taxon>Shewanellaceae</taxon>
        <taxon>Parashewanella</taxon>
    </lineage>
</organism>
<protein>
    <submittedName>
        <fullName evidence="1">DNA phosphorothioation-dependent restriction protein DptG</fullName>
    </submittedName>
</protein>
<keyword evidence="2" id="KW-1185">Reference proteome</keyword>
<comment type="caution">
    <text evidence="1">The sequence shown here is derived from an EMBL/GenBank/DDBJ whole genome shotgun (WGS) entry which is preliminary data.</text>
</comment>